<organism evidence="4 5">
    <name type="scientific">Panagrellus redivivus</name>
    <name type="common">Microworm</name>
    <dbReference type="NCBI Taxonomy" id="6233"/>
    <lineage>
        <taxon>Eukaryota</taxon>
        <taxon>Metazoa</taxon>
        <taxon>Ecdysozoa</taxon>
        <taxon>Nematoda</taxon>
        <taxon>Chromadorea</taxon>
        <taxon>Rhabditida</taxon>
        <taxon>Tylenchina</taxon>
        <taxon>Panagrolaimomorpha</taxon>
        <taxon>Panagrolaimoidea</taxon>
        <taxon>Panagrolaimidae</taxon>
        <taxon>Panagrellus</taxon>
    </lineage>
</organism>
<dbReference type="WBParaSite" id="Pan_g18211.t1">
    <property type="protein sequence ID" value="Pan_g18211.t1"/>
    <property type="gene ID" value="Pan_g18211"/>
</dbReference>
<dbReference type="InterPro" id="IPR003609">
    <property type="entry name" value="Pan_app"/>
</dbReference>
<feature type="region of interest" description="Disordered" evidence="1">
    <location>
        <begin position="252"/>
        <end position="310"/>
    </location>
</feature>
<dbReference type="PANTHER" id="PTHR47327">
    <property type="entry name" value="FI18240P1-RELATED"/>
    <property type="match status" value="1"/>
</dbReference>
<accession>A0A7E4VAX8</accession>
<feature type="domain" description="Apple" evidence="3">
    <location>
        <begin position="335"/>
        <end position="419"/>
    </location>
</feature>
<feature type="signal peptide" evidence="2">
    <location>
        <begin position="1"/>
        <end position="20"/>
    </location>
</feature>
<dbReference type="InterPro" id="IPR052774">
    <property type="entry name" value="Celegans_DevNeuronal_Protein"/>
</dbReference>
<feature type="compositionally biased region" description="Low complexity" evidence="1">
    <location>
        <begin position="190"/>
        <end position="206"/>
    </location>
</feature>
<dbReference type="PANTHER" id="PTHR47327:SF1">
    <property type="entry name" value="RE15579P"/>
    <property type="match status" value="1"/>
</dbReference>
<keyword evidence="2" id="KW-0732">Signal</keyword>
<evidence type="ECO:0000256" key="2">
    <source>
        <dbReference type="SAM" id="SignalP"/>
    </source>
</evidence>
<dbReference type="AlphaFoldDB" id="A0A7E4VAX8"/>
<proteinExistence type="predicted"/>
<dbReference type="SMART" id="SM00473">
    <property type="entry name" value="PAN_AP"/>
    <property type="match status" value="3"/>
</dbReference>
<feature type="domain" description="Apple" evidence="3">
    <location>
        <begin position="87"/>
        <end position="174"/>
    </location>
</feature>
<sequence>MMLVRVGILLSAVALVSVTAAGGYEAYSGAGSENVEGGASSSEALAPAAPIAPPRVPMPESTNIAASFGYRPPPPPLRRDEKSIGQCSFDSSKWEIEPQSAIAHAIMFDRTTGLSCEECLQKCTEFQDASTQWICRTLTYDNKWKICDLFAVNGTQYPYFLTQYHGRDYFVYLAALPPTDAQLTVEETTEAAAASSTAAPTTAAPSGGNAEGGVASSSAEKIETNEVTPSEVEESAPVEATFEDETAAAPGITASAPAPAPEASSAAPAPAAAPASGTASTSEQSSATSTSSQQSSSSSSSSAQSSSSSTSSASATAEYQAVQRNGPAKSGAGHCRIGEVARYTQFDSSERTNPGDEVFFAPAKTREDCATACEQQSIFSCASAVYSPSGCELSISAANHSEIDALTPSKTAVYLEKTCLPKELAEGTSNIFPAVPNFVLVGHIQEVTDADSLAECQVACLRAQKDYGFSCKSAMWYPSDEAQNCLLNAQSRLTHPDVFVNEDQGVNMVYFEIPQSESDFKKSGFPSRFRDLPIDDGSDSKWTRWSKCKKDLTGMRYRYLKCTDKKDIRKCPKETVMCRHLPALQIQNIEKIGECRAVLDSHGRKRCPHGIRINKQNRKEYCSKPVDC</sequence>
<evidence type="ECO:0000313" key="5">
    <source>
        <dbReference type="WBParaSite" id="Pan_g18211.t1"/>
    </source>
</evidence>
<feature type="chain" id="PRO_5028985812" evidence="2">
    <location>
        <begin position="21"/>
        <end position="628"/>
    </location>
</feature>
<feature type="region of interest" description="Disordered" evidence="1">
    <location>
        <begin position="186"/>
        <end position="236"/>
    </location>
</feature>
<evidence type="ECO:0000256" key="1">
    <source>
        <dbReference type="SAM" id="MobiDB-lite"/>
    </source>
</evidence>
<dbReference type="Pfam" id="PF00024">
    <property type="entry name" value="PAN_1"/>
    <property type="match status" value="2"/>
</dbReference>
<keyword evidence="4" id="KW-1185">Reference proteome</keyword>
<dbReference type="CDD" id="cd01099">
    <property type="entry name" value="PAN_AP_HGF"/>
    <property type="match status" value="1"/>
</dbReference>
<reference evidence="4" key="1">
    <citation type="journal article" date="2013" name="Genetics">
        <title>The draft genome and transcriptome of Panagrellus redivivus are shaped by the harsh demands of a free-living lifestyle.</title>
        <authorList>
            <person name="Srinivasan J."/>
            <person name="Dillman A.R."/>
            <person name="Macchietto M.G."/>
            <person name="Heikkinen L."/>
            <person name="Lakso M."/>
            <person name="Fracchia K.M."/>
            <person name="Antoshechkin I."/>
            <person name="Mortazavi A."/>
            <person name="Wong G."/>
            <person name="Sternberg P.W."/>
        </authorList>
    </citation>
    <scope>NUCLEOTIDE SEQUENCE [LARGE SCALE GENOMIC DNA]</scope>
    <source>
        <strain evidence="4">MT8872</strain>
    </source>
</reference>
<name>A0A7E4VAX8_PANRE</name>
<dbReference type="Gene3D" id="3.50.4.10">
    <property type="entry name" value="Hepatocyte Growth Factor"/>
    <property type="match status" value="3"/>
</dbReference>
<dbReference type="GO" id="GO:0009653">
    <property type="term" value="P:anatomical structure morphogenesis"/>
    <property type="evidence" value="ECO:0007669"/>
    <property type="project" value="TreeGrafter"/>
</dbReference>
<evidence type="ECO:0000259" key="3">
    <source>
        <dbReference type="PROSITE" id="PS50948"/>
    </source>
</evidence>
<evidence type="ECO:0000313" key="4">
    <source>
        <dbReference type="Proteomes" id="UP000492821"/>
    </source>
</evidence>
<protein>
    <submittedName>
        <fullName evidence="5">PAN domain-containing protein</fullName>
    </submittedName>
</protein>
<feature type="domain" description="Apple" evidence="3">
    <location>
        <begin position="427"/>
        <end position="513"/>
    </location>
</feature>
<dbReference type="Proteomes" id="UP000492821">
    <property type="component" value="Unassembled WGS sequence"/>
</dbReference>
<dbReference type="PROSITE" id="PS50948">
    <property type="entry name" value="PAN"/>
    <property type="match status" value="3"/>
</dbReference>
<reference evidence="5" key="2">
    <citation type="submission" date="2020-10" db="UniProtKB">
        <authorList>
            <consortium name="WormBaseParasite"/>
        </authorList>
    </citation>
    <scope>IDENTIFICATION</scope>
</reference>
<dbReference type="SUPFAM" id="SSF57414">
    <property type="entry name" value="Hairpin loop containing domain-like"/>
    <property type="match status" value="2"/>
</dbReference>